<feature type="non-terminal residue" evidence="3">
    <location>
        <position position="1"/>
    </location>
</feature>
<feature type="compositionally biased region" description="Low complexity" evidence="1">
    <location>
        <begin position="341"/>
        <end position="362"/>
    </location>
</feature>
<feature type="region of interest" description="Disordered" evidence="1">
    <location>
        <begin position="1"/>
        <end position="171"/>
    </location>
</feature>
<proteinExistence type="predicted"/>
<feature type="compositionally biased region" description="Low complexity" evidence="1">
    <location>
        <begin position="99"/>
        <end position="109"/>
    </location>
</feature>
<organism evidence="3">
    <name type="scientific">Araneus diadematus</name>
    <name type="common">European garden spider</name>
    <name type="synonym">Cross spider</name>
    <dbReference type="NCBI Taxonomy" id="45920"/>
    <lineage>
        <taxon>Eukaryota</taxon>
        <taxon>Metazoa</taxon>
        <taxon>Ecdysozoa</taxon>
        <taxon>Arthropoda</taxon>
        <taxon>Chelicerata</taxon>
        <taxon>Arachnida</taxon>
        <taxon>Araneae</taxon>
        <taxon>Araneomorphae</taxon>
        <taxon>Entelegynae</taxon>
        <taxon>Araneoidea</taxon>
        <taxon>Araneidae</taxon>
        <taxon>Araneus</taxon>
    </lineage>
</organism>
<dbReference type="Pfam" id="PF11260">
    <property type="entry name" value="Spidroin_MaSp"/>
    <property type="match status" value="1"/>
</dbReference>
<feature type="region of interest" description="Disordered" evidence="1">
    <location>
        <begin position="184"/>
        <end position="245"/>
    </location>
</feature>
<feature type="compositionally biased region" description="Low complexity" evidence="1">
    <location>
        <begin position="199"/>
        <end position="211"/>
    </location>
</feature>
<sequence>RPAGPGTTPGAKTDSDGSIDSIVLPTTPKGSGPGFQFATPTPVPEPDGQPIQIVPAGPGTTPGVVTGPDGQPVKFIVPNGAFSTPGSIPGPHGKPIRVGPAGPGTTPGANTDSDGDISEILLPSTPSPPAPQPANPTTPTDVRAPQGSPILIVPAGPGTTPGTITGSDGNPTKFIVPLGAFTTPGSIPGPDGRPIHVQPAGPGTTPGAETGPDGKINKIIVPTTPKRPSYPVPTTTTPIPGPGPKPLQIVPAGPGTTPGTVTGPDGQPVKFVVPQGAFSTPGTIPGPDGKPIRVEPQGPGNNPGAELGPDGHINRIVLPTTPPNPPSSGPLNPAGEPTAPFGPGNSPNSPQSPGNYPGSAFKFPGFPGAPGANGPIGYYDFSQLPSGESPEMVGSIGFFPNFSPEIGGPFPGFPGGPDNSGPSGFLNIDSLPDFMNPVYGFPGSPQAPLGYLDKSMLPPGFNLDSSGQLVFPGDPGSPGSGSQFPGGFLSFPQLPKEITDKIDSTFSFPQLIKALQPLFPGQNINIGAIPKDKMQDIPGFKGTYDNLKLANFGDNNQPTGGVFYLPELVRLIGYLPVGSGPGTINHDGGFGHPFNFPGLNGAPGYICAYPDNGDATAGGSQDLGGEVKVNGNGPSGDVADAAPENDLGSSAPENDLGGAAPENDLGGAAPENDLGGAAPQSKMGSNTLVAPEDEDCQDNVSEAFSKARQALTNVDSSTGEQTVSQLMQSIISGINIPGNYVDYNDFFNQLSNLLSQVRSGSTDSPTKQVDSILMEALIAALEALNSAKVTGFRNDVSVSSDLPVYTSFLNEILY</sequence>
<feature type="region of interest" description="Disordered" evidence="1">
    <location>
        <begin position="618"/>
        <end position="692"/>
    </location>
</feature>
<protein>
    <submittedName>
        <fullName evidence="3">Aggregate spidroin 1</fullName>
    </submittedName>
</protein>
<gene>
    <name evidence="3" type="primary">AgSp1</name>
</gene>
<feature type="region of interest" description="Disordered" evidence="1">
    <location>
        <begin position="274"/>
        <end position="362"/>
    </location>
</feature>
<feature type="compositionally biased region" description="Pro residues" evidence="1">
    <location>
        <begin position="125"/>
        <end position="136"/>
    </location>
</feature>
<feature type="compositionally biased region" description="Low complexity" evidence="1">
    <location>
        <begin position="156"/>
        <end position="166"/>
    </location>
</feature>
<feature type="domain" description="Spidroin C-terminal" evidence="2">
    <location>
        <begin position="713"/>
        <end position="790"/>
    </location>
</feature>
<dbReference type="EMBL" id="KU132350">
    <property type="protein sequence ID" value="AMK48674.1"/>
    <property type="molecule type" value="Genomic_DNA"/>
</dbReference>
<dbReference type="Gene3D" id="1.10.10.1350">
    <property type="entry name" value="Spidroin domain, C-terminal domain"/>
    <property type="match status" value="1"/>
</dbReference>
<evidence type="ECO:0000313" key="3">
    <source>
        <dbReference type="EMBL" id="AMK48674.1"/>
    </source>
</evidence>
<accession>A0A140DL57</accession>
<evidence type="ECO:0000256" key="1">
    <source>
        <dbReference type="SAM" id="MobiDB-lite"/>
    </source>
</evidence>
<dbReference type="InterPro" id="IPR021001">
    <property type="entry name" value="Spidroin_C"/>
</dbReference>
<dbReference type="AlphaFoldDB" id="A0A140DL57"/>
<name>A0A140DL57_ARADI</name>
<reference evidence="3" key="1">
    <citation type="journal article" date="2016" name="Sci. Rep.">
        <title>Evidence from Multiple Species that Spider Silk Glue Component ASG2 is a Spidroin.</title>
        <authorList>
            <person name="Collin M.A."/>
            <person name="Clarke T.H."/>
            <person name="Ayoub N.A."/>
            <person name="Hayashi C.Y."/>
        </authorList>
    </citation>
    <scope>NUCLEOTIDE SEQUENCE</scope>
</reference>
<feature type="compositionally biased region" description="Low complexity" evidence="1">
    <location>
        <begin position="54"/>
        <end position="73"/>
    </location>
</feature>
<evidence type="ECO:0000259" key="2">
    <source>
        <dbReference type="Pfam" id="PF11260"/>
    </source>
</evidence>
<dbReference type="InterPro" id="IPR038542">
    <property type="entry name" value="Spidroin_C_sf"/>
</dbReference>